<reference evidence="1 2" key="1">
    <citation type="journal article" date="2019" name="Commun. Biol.">
        <title>The bagworm genome reveals a unique fibroin gene that provides high tensile strength.</title>
        <authorList>
            <person name="Kono N."/>
            <person name="Nakamura H."/>
            <person name="Ohtoshi R."/>
            <person name="Tomita M."/>
            <person name="Numata K."/>
            <person name="Arakawa K."/>
        </authorList>
    </citation>
    <scope>NUCLEOTIDE SEQUENCE [LARGE SCALE GENOMIC DNA]</scope>
</reference>
<dbReference type="EMBL" id="BGZK01000439">
    <property type="protein sequence ID" value="GBP43623.1"/>
    <property type="molecule type" value="Genomic_DNA"/>
</dbReference>
<protein>
    <submittedName>
        <fullName evidence="1">Uncharacterized protein</fullName>
    </submittedName>
</protein>
<evidence type="ECO:0000313" key="1">
    <source>
        <dbReference type="EMBL" id="GBP43623.1"/>
    </source>
</evidence>
<sequence length="94" mass="10858">MTEDKISAVRLVIETDKRVTYQQILISSEMGITTRRGVPSVSVVCDWFVFVTSLEDSRFRSSALWRQLTTVVPVGQIEYLPVRRRRLTTELPEL</sequence>
<evidence type="ECO:0000313" key="2">
    <source>
        <dbReference type="Proteomes" id="UP000299102"/>
    </source>
</evidence>
<name>A0A4C1VXV7_EUMVA</name>
<accession>A0A4C1VXV7</accession>
<dbReference type="AlphaFoldDB" id="A0A4C1VXV7"/>
<keyword evidence="2" id="KW-1185">Reference proteome</keyword>
<comment type="caution">
    <text evidence="1">The sequence shown here is derived from an EMBL/GenBank/DDBJ whole genome shotgun (WGS) entry which is preliminary data.</text>
</comment>
<gene>
    <name evidence="1" type="ORF">EVAR_32189_1</name>
</gene>
<dbReference type="Proteomes" id="UP000299102">
    <property type="component" value="Unassembled WGS sequence"/>
</dbReference>
<proteinExistence type="predicted"/>
<organism evidence="1 2">
    <name type="scientific">Eumeta variegata</name>
    <name type="common">Bagworm moth</name>
    <name type="synonym">Eumeta japonica</name>
    <dbReference type="NCBI Taxonomy" id="151549"/>
    <lineage>
        <taxon>Eukaryota</taxon>
        <taxon>Metazoa</taxon>
        <taxon>Ecdysozoa</taxon>
        <taxon>Arthropoda</taxon>
        <taxon>Hexapoda</taxon>
        <taxon>Insecta</taxon>
        <taxon>Pterygota</taxon>
        <taxon>Neoptera</taxon>
        <taxon>Endopterygota</taxon>
        <taxon>Lepidoptera</taxon>
        <taxon>Glossata</taxon>
        <taxon>Ditrysia</taxon>
        <taxon>Tineoidea</taxon>
        <taxon>Psychidae</taxon>
        <taxon>Oiketicinae</taxon>
        <taxon>Eumeta</taxon>
    </lineage>
</organism>